<gene>
    <name evidence="2" type="ORF">HDK90DRAFT_464237</name>
</gene>
<feature type="compositionally biased region" description="Polar residues" evidence="1">
    <location>
        <begin position="53"/>
        <end position="62"/>
    </location>
</feature>
<evidence type="ECO:0000313" key="3">
    <source>
        <dbReference type="Proteomes" id="UP001492380"/>
    </source>
</evidence>
<organism evidence="2 3">
    <name type="scientific">Phyllosticta capitalensis</name>
    <dbReference type="NCBI Taxonomy" id="121624"/>
    <lineage>
        <taxon>Eukaryota</taxon>
        <taxon>Fungi</taxon>
        <taxon>Dikarya</taxon>
        <taxon>Ascomycota</taxon>
        <taxon>Pezizomycotina</taxon>
        <taxon>Dothideomycetes</taxon>
        <taxon>Dothideomycetes incertae sedis</taxon>
        <taxon>Botryosphaeriales</taxon>
        <taxon>Phyllostictaceae</taxon>
        <taxon>Phyllosticta</taxon>
    </lineage>
</organism>
<evidence type="ECO:0000313" key="2">
    <source>
        <dbReference type="EMBL" id="KAK8240654.1"/>
    </source>
</evidence>
<proteinExistence type="predicted"/>
<dbReference type="Proteomes" id="UP001492380">
    <property type="component" value="Unassembled WGS sequence"/>
</dbReference>
<dbReference type="InterPro" id="IPR053178">
    <property type="entry name" value="Osmoadaptation_assoc"/>
</dbReference>
<dbReference type="PANTHER" id="PTHR38111">
    <property type="entry name" value="ZN(2)-C6 FUNGAL-TYPE DOMAIN-CONTAINING PROTEIN-RELATED"/>
    <property type="match status" value="1"/>
</dbReference>
<keyword evidence="3" id="KW-1185">Reference proteome</keyword>
<protein>
    <submittedName>
        <fullName evidence="2">Uncharacterized protein</fullName>
    </submittedName>
</protein>
<accession>A0ABR1YWS1</accession>
<dbReference type="PANTHER" id="PTHR38111:SF2">
    <property type="entry name" value="FINGER DOMAIN PROTEIN, PUTATIVE (AFU_ORTHOLOGUE AFUA_1G01560)-RELATED"/>
    <property type="match status" value="1"/>
</dbReference>
<name>A0ABR1YWS1_9PEZI</name>
<sequence length="531" mass="59442">MHNPGGTQSSSSSRSSESPPGLTIIPAGTFKPKQNSNQRKTVEKKNSLIKKPPTQTTRLPSSVPQELHLTAFQDDMAFSFTFSNLVYSSFGRPWLQMAAQGRVDEVSEAACKALALGFYGNTQRQTGLQDRSFKAYGRSLQILIRDLANLDLEKARRCIIPVMIILMYTFSVNKSSDFGHHEGLKKLVIMCGPEQFKEQPYLAAFEAARDILISKALMERKRSFLEQEQWKTVPWERDPQKRSPSCRLLDILSVVPGLLEDEDSLDNHPDPQPLRAALLAQTQDLLQELFKWRWEWEARNPDAAHAVEAANGADGLAAIPEGLETVLRYKKFVQANEICLYNAVLLWLLRFLGDLCPIEPIPGPDSPESDSTYCSTSEEYAELAQKILYDTAPTPLLLPGQARTLKQPALEICRSFEYLLENFAQTEDTALAWLMPLSLAYYVLKDDKAYVQWIKVKLDAFQGKPPFRGVTVPVWSIGNGTGILISLQNWPWRGLRTLTAFGILSPNDVFRAAVAAESDAREGRSLSSSSK</sequence>
<dbReference type="EMBL" id="JBBWRZ010000003">
    <property type="protein sequence ID" value="KAK8240654.1"/>
    <property type="molecule type" value="Genomic_DNA"/>
</dbReference>
<evidence type="ECO:0000256" key="1">
    <source>
        <dbReference type="SAM" id="MobiDB-lite"/>
    </source>
</evidence>
<comment type="caution">
    <text evidence="2">The sequence shown here is derived from an EMBL/GenBank/DDBJ whole genome shotgun (WGS) entry which is preliminary data.</text>
</comment>
<feature type="compositionally biased region" description="Low complexity" evidence="1">
    <location>
        <begin position="9"/>
        <end position="18"/>
    </location>
</feature>
<feature type="region of interest" description="Disordered" evidence="1">
    <location>
        <begin position="1"/>
        <end position="62"/>
    </location>
</feature>
<reference evidence="2 3" key="1">
    <citation type="submission" date="2024-04" db="EMBL/GenBank/DDBJ databases">
        <title>Phyllosticta paracitricarpa is synonymous to the EU quarantine fungus P. citricarpa based on phylogenomic analyses.</title>
        <authorList>
            <consortium name="Lawrence Berkeley National Laboratory"/>
            <person name="Van Ingen-Buijs V.A."/>
            <person name="Van Westerhoven A.C."/>
            <person name="Haridas S."/>
            <person name="Skiadas P."/>
            <person name="Martin F."/>
            <person name="Groenewald J.Z."/>
            <person name="Crous P.W."/>
            <person name="Seidl M.F."/>
        </authorList>
    </citation>
    <scope>NUCLEOTIDE SEQUENCE [LARGE SCALE GENOMIC DNA]</scope>
    <source>
        <strain evidence="2 3">CBS 123374</strain>
    </source>
</reference>